<dbReference type="GO" id="GO:0016740">
    <property type="term" value="F:transferase activity"/>
    <property type="evidence" value="ECO:0007669"/>
    <property type="project" value="UniProtKB-KW"/>
</dbReference>
<evidence type="ECO:0000313" key="12">
    <source>
        <dbReference type="Proteomes" id="UP000230837"/>
    </source>
</evidence>
<comment type="subcellular location">
    <subcellularLocation>
        <location evidence="1">Cytoplasm</location>
    </subcellularLocation>
</comment>
<evidence type="ECO:0000256" key="2">
    <source>
        <dbReference type="ARBA" id="ARBA00007599"/>
    </source>
</evidence>
<proteinExistence type="inferred from homology"/>
<evidence type="ECO:0000256" key="5">
    <source>
        <dbReference type="ARBA" id="ARBA00022694"/>
    </source>
</evidence>
<evidence type="ECO:0000256" key="10">
    <source>
        <dbReference type="ARBA" id="ARBA00032441"/>
    </source>
</evidence>
<reference evidence="12" key="1">
    <citation type="submission" date="2017-09" db="EMBL/GenBank/DDBJ databases">
        <title>Depth-based differentiation of microbial function through sediment-hosted aquifers and enrichment of novel symbionts in the deep terrestrial subsurface.</title>
        <authorList>
            <person name="Probst A.J."/>
            <person name="Ladd B."/>
            <person name="Jarett J.K."/>
            <person name="Geller-Mcgrath D.E."/>
            <person name="Sieber C.M.K."/>
            <person name="Emerson J.B."/>
            <person name="Anantharaman K."/>
            <person name="Thomas B.C."/>
            <person name="Malmstrom R."/>
            <person name="Stieglmeier M."/>
            <person name="Klingl A."/>
            <person name="Woyke T."/>
            <person name="Ryan C.M."/>
            <person name="Banfield J.F."/>
        </authorList>
    </citation>
    <scope>NUCLEOTIDE SEQUENCE [LARGE SCALE GENOMIC DNA]</scope>
</reference>
<gene>
    <name evidence="11" type="ORF">COZ82_01155</name>
</gene>
<evidence type="ECO:0000256" key="6">
    <source>
        <dbReference type="ARBA" id="ARBA00022723"/>
    </source>
</evidence>
<dbReference type="SUPFAM" id="SSF52540">
    <property type="entry name" value="P-loop containing nucleoside triphosphate hydrolases"/>
    <property type="match status" value="1"/>
</dbReference>
<keyword evidence="6" id="KW-0479">Metal-binding</keyword>
<organism evidence="11 12">
    <name type="scientific">Candidatus Kaiserbacteria bacterium CG_4_8_14_3_um_filter_38_9</name>
    <dbReference type="NCBI Taxonomy" id="1974599"/>
    <lineage>
        <taxon>Bacteria</taxon>
        <taxon>Candidatus Kaiseribacteriota</taxon>
    </lineage>
</organism>
<dbReference type="EMBL" id="PFHR01000070">
    <property type="protein sequence ID" value="PIW97150.1"/>
    <property type="molecule type" value="Genomic_DNA"/>
</dbReference>
<name>A0A2M7IPE5_9BACT</name>
<evidence type="ECO:0000256" key="9">
    <source>
        <dbReference type="ARBA" id="ARBA00022842"/>
    </source>
</evidence>
<comment type="similarity">
    <text evidence="2">Belongs to the TsaE family.</text>
</comment>
<dbReference type="InterPro" id="IPR027417">
    <property type="entry name" value="P-loop_NTPase"/>
</dbReference>
<sequence length="151" mass="17093">MKQSKTKLNSLIDLDAYGIELLAEIQLKPSDKAVVIALSGDLGTGKTTLVQTIARDLGITEIVTSPTFVILKQYETTDKYFSQLIHLDAYRIEKVEEMQPLGFTTLLKHPNTLICIEWAERIKTLLPKETIWLKLETDSKGTHLISRHDNQ</sequence>
<keyword evidence="7" id="KW-0547">Nucleotide-binding</keyword>
<keyword evidence="9" id="KW-0460">Magnesium</keyword>
<keyword evidence="8" id="KW-0067">ATP-binding</keyword>
<evidence type="ECO:0000256" key="7">
    <source>
        <dbReference type="ARBA" id="ARBA00022741"/>
    </source>
</evidence>
<dbReference type="NCBIfam" id="TIGR00150">
    <property type="entry name" value="T6A_YjeE"/>
    <property type="match status" value="1"/>
</dbReference>
<evidence type="ECO:0000313" key="11">
    <source>
        <dbReference type="EMBL" id="PIW97150.1"/>
    </source>
</evidence>
<dbReference type="GO" id="GO:0005737">
    <property type="term" value="C:cytoplasm"/>
    <property type="evidence" value="ECO:0007669"/>
    <property type="project" value="UniProtKB-SubCell"/>
</dbReference>
<accession>A0A2M7IPE5</accession>
<evidence type="ECO:0000256" key="1">
    <source>
        <dbReference type="ARBA" id="ARBA00004496"/>
    </source>
</evidence>
<keyword evidence="5" id="KW-0819">tRNA processing</keyword>
<dbReference type="Gene3D" id="3.40.50.300">
    <property type="entry name" value="P-loop containing nucleotide triphosphate hydrolases"/>
    <property type="match status" value="1"/>
</dbReference>
<dbReference type="AlphaFoldDB" id="A0A2M7IPE5"/>
<dbReference type="GO" id="GO:0005524">
    <property type="term" value="F:ATP binding"/>
    <property type="evidence" value="ECO:0007669"/>
    <property type="project" value="UniProtKB-KW"/>
</dbReference>
<evidence type="ECO:0000256" key="8">
    <source>
        <dbReference type="ARBA" id="ARBA00022840"/>
    </source>
</evidence>
<dbReference type="InterPro" id="IPR003442">
    <property type="entry name" value="T6A_TsaE"/>
</dbReference>
<evidence type="ECO:0000256" key="3">
    <source>
        <dbReference type="ARBA" id="ARBA00019010"/>
    </source>
</evidence>
<protein>
    <recommendedName>
        <fullName evidence="3">tRNA threonylcarbamoyladenosine biosynthesis protein TsaE</fullName>
    </recommendedName>
    <alternativeName>
        <fullName evidence="10">t(6)A37 threonylcarbamoyladenosine biosynthesis protein TsaE</fullName>
    </alternativeName>
</protein>
<keyword evidence="11" id="KW-0808">Transferase</keyword>
<dbReference type="PANTHER" id="PTHR33540:SF2">
    <property type="entry name" value="TRNA THREONYLCARBAMOYLADENOSINE BIOSYNTHESIS PROTEIN TSAE"/>
    <property type="match status" value="1"/>
</dbReference>
<keyword evidence="4" id="KW-0963">Cytoplasm</keyword>
<dbReference type="GO" id="GO:0046872">
    <property type="term" value="F:metal ion binding"/>
    <property type="evidence" value="ECO:0007669"/>
    <property type="project" value="UniProtKB-KW"/>
</dbReference>
<dbReference type="Proteomes" id="UP000230837">
    <property type="component" value="Unassembled WGS sequence"/>
</dbReference>
<comment type="caution">
    <text evidence="11">The sequence shown here is derived from an EMBL/GenBank/DDBJ whole genome shotgun (WGS) entry which is preliminary data.</text>
</comment>
<dbReference type="GO" id="GO:0002949">
    <property type="term" value="P:tRNA threonylcarbamoyladenosine modification"/>
    <property type="evidence" value="ECO:0007669"/>
    <property type="project" value="InterPro"/>
</dbReference>
<dbReference type="PANTHER" id="PTHR33540">
    <property type="entry name" value="TRNA THREONYLCARBAMOYLADENOSINE BIOSYNTHESIS PROTEIN TSAE"/>
    <property type="match status" value="1"/>
</dbReference>
<dbReference type="Pfam" id="PF02367">
    <property type="entry name" value="TsaE"/>
    <property type="match status" value="1"/>
</dbReference>
<evidence type="ECO:0000256" key="4">
    <source>
        <dbReference type="ARBA" id="ARBA00022490"/>
    </source>
</evidence>